<gene>
    <name evidence="2" type="ORF">EYC82_09560</name>
</gene>
<sequence length="278" mass="31140">MAPSRILAPLCMALCSLIASHALAYEPPRTAGGKVNFSGVWQVLNTANDSLEAQPGRAAQVLRDGPAVPVPVRDLVALGATGAIPPSIGVVEGDVIPYRTSALAQREQNRANWITADPEVRCYLPGIPRANYMPHPFKIVHNDDSLFFNYAYAGAVRNVALTDPGPAPLDSWMGQSWTRWEGDTLVIETTGFNDRTWFDRSGNYHSDKLKVIERFTRTSDHTIDYSATIEDADLFTRPWTIRMPLYRRVGRDEIMLQFNCVEYVEEMMYGHLRKEPLD</sequence>
<dbReference type="Proteomes" id="UP001143304">
    <property type="component" value="Unassembled WGS sequence"/>
</dbReference>
<dbReference type="EMBL" id="SHNO01000001">
    <property type="protein sequence ID" value="MCX2977599.1"/>
    <property type="molecule type" value="Genomic_DNA"/>
</dbReference>
<feature type="signal peptide" evidence="1">
    <location>
        <begin position="1"/>
        <end position="24"/>
    </location>
</feature>
<accession>A0ABT3T6C4</accession>
<evidence type="ECO:0000313" key="3">
    <source>
        <dbReference type="Proteomes" id="UP001143304"/>
    </source>
</evidence>
<evidence type="ECO:0000313" key="2">
    <source>
        <dbReference type="EMBL" id="MCX2977599.1"/>
    </source>
</evidence>
<reference evidence="2" key="1">
    <citation type="submission" date="2019-02" db="EMBL/GenBank/DDBJ databases">
        <authorList>
            <person name="Li S.-H."/>
        </authorList>
    </citation>
    <scope>NUCLEOTIDE SEQUENCE</scope>
    <source>
        <strain evidence="2">IMCC11814</strain>
    </source>
</reference>
<feature type="chain" id="PRO_5045760440" evidence="1">
    <location>
        <begin position="25"/>
        <end position="278"/>
    </location>
</feature>
<keyword evidence="3" id="KW-1185">Reference proteome</keyword>
<name>A0ABT3T6C4_9GAMM</name>
<keyword evidence="1" id="KW-0732">Signal</keyword>
<comment type="caution">
    <text evidence="2">The sequence shown here is derived from an EMBL/GenBank/DDBJ whole genome shotgun (WGS) entry which is preliminary data.</text>
</comment>
<proteinExistence type="predicted"/>
<evidence type="ECO:0000256" key="1">
    <source>
        <dbReference type="SAM" id="SignalP"/>
    </source>
</evidence>
<organism evidence="2 3">
    <name type="scientific">Candidatus Marimicrobium litorale</name>
    <dbReference type="NCBI Taxonomy" id="2518991"/>
    <lineage>
        <taxon>Bacteria</taxon>
        <taxon>Pseudomonadati</taxon>
        <taxon>Pseudomonadota</taxon>
        <taxon>Gammaproteobacteria</taxon>
        <taxon>Cellvibrionales</taxon>
        <taxon>Halieaceae</taxon>
        <taxon>Marimicrobium</taxon>
    </lineage>
</organism>
<protein>
    <submittedName>
        <fullName evidence="2">Uncharacterized protein</fullName>
    </submittedName>
</protein>
<dbReference type="RefSeq" id="WP_279249312.1">
    <property type="nucleotide sequence ID" value="NZ_SHNO01000001.1"/>
</dbReference>